<dbReference type="InterPro" id="IPR009075">
    <property type="entry name" value="AcylCo_DH/oxidase_C"/>
</dbReference>
<dbReference type="Proteomes" id="UP000029917">
    <property type="component" value="Unassembled WGS sequence"/>
</dbReference>
<evidence type="ECO:0000256" key="1">
    <source>
        <dbReference type="ARBA" id="ARBA00001974"/>
    </source>
</evidence>
<dbReference type="InterPro" id="IPR009100">
    <property type="entry name" value="AcylCoA_DH/oxidase_NM_dom_sf"/>
</dbReference>
<comment type="cofactor">
    <cofactor evidence="1 10">
        <name>FAD</name>
        <dbReference type="ChEBI" id="CHEBI:57692"/>
    </cofactor>
</comment>
<dbReference type="SUPFAM" id="SSF56645">
    <property type="entry name" value="Acyl-CoA dehydrogenase NM domain-like"/>
    <property type="match status" value="1"/>
</dbReference>
<feature type="domain" description="Acyl-CoA oxidase/dehydrogenase middle" evidence="12">
    <location>
        <begin position="124"/>
        <end position="215"/>
    </location>
</feature>
<dbReference type="InterPro" id="IPR006091">
    <property type="entry name" value="Acyl-CoA_Oxase/DH_mid-dom"/>
</dbReference>
<comment type="catalytic activity">
    <reaction evidence="6">
        <text>3-sulfinopropanoyl-CoA + H2O = propanoyl-CoA + sulfite + H(+)</text>
        <dbReference type="Rhea" id="RHEA:41624"/>
        <dbReference type="ChEBI" id="CHEBI:15377"/>
        <dbReference type="ChEBI" id="CHEBI:15378"/>
        <dbReference type="ChEBI" id="CHEBI:17359"/>
        <dbReference type="ChEBI" id="CHEBI:57392"/>
        <dbReference type="ChEBI" id="CHEBI:78349"/>
        <dbReference type="EC" id="3.13.1.4"/>
    </reaction>
    <physiologicalReaction direction="left-to-right" evidence="6">
        <dbReference type="Rhea" id="RHEA:41625"/>
    </physiologicalReaction>
</comment>
<keyword evidence="4 10" id="KW-0274">FAD</keyword>
<evidence type="ECO:0000256" key="7">
    <source>
        <dbReference type="ARBA" id="ARBA00066461"/>
    </source>
</evidence>
<dbReference type="InterPro" id="IPR046373">
    <property type="entry name" value="Acyl-CoA_Oxase/DH_mid-dom_sf"/>
</dbReference>
<sequence length="385" mass="40712">MNDYDHLLSDSERDFLSVLQRFAADELVPRAAATDESGAFVHAQLAGLAALGMMGANLPERWGGADISAHALFEAVAAVAGGCGSTVSALTAHYLATDSILIGADDTLRARILPDAAEGKLLGAFGLTEPNAGSDPADMRTRATREGDGWRIRGRKCFISNGGVADFIVVYAVTDPDAAHRGISAFVVEKGTPGLTPGRVEQTMGLRGGHVWELDLDLTVPDANRVGAEGSGFRTAMQVLDNGRIEVAAMATGIARAALSAARDWAKTRIIGGEPLAARQGIQWMLADMATDLSAAELLGHEAARQRQALHDGSGKRFSTAASKAKLFASEAAGRIADAALQIHGGYGFTRNFPLERHVRDLRIMRIYEGSSEIQRNIIAGRLLA</sequence>
<dbReference type="SUPFAM" id="SSF47203">
    <property type="entry name" value="Acyl-CoA dehydrogenase C-terminal domain-like"/>
    <property type="match status" value="1"/>
</dbReference>
<dbReference type="InterPro" id="IPR036250">
    <property type="entry name" value="AcylCo_DH-like_C"/>
</dbReference>
<accession>A0A099F9T1</accession>
<dbReference type="STRING" id="690417.IC63_08235"/>
<protein>
    <recommendedName>
        <fullName evidence="8">3-sulfinopropanoyl-CoA desulfinase</fullName>
        <ecNumber evidence="7">3.13.1.4</ecNumber>
    </recommendedName>
    <alternativeName>
        <fullName evidence="9">3-sulfinopropionyl coenzyme A desulfinase</fullName>
    </alternativeName>
</protein>
<dbReference type="EMBL" id="JRKS01000020">
    <property type="protein sequence ID" value="KGJ07475.1"/>
    <property type="molecule type" value="Genomic_DNA"/>
</dbReference>
<evidence type="ECO:0000259" key="11">
    <source>
        <dbReference type="Pfam" id="PF00441"/>
    </source>
</evidence>
<dbReference type="Pfam" id="PF02770">
    <property type="entry name" value="Acyl-CoA_dh_M"/>
    <property type="match status" value="1"/>
</dbReference>
<dbReference type="Pfam" id="PF00441">
    <property type="entry name" value="Acyl-CoA_dh_1"/>
    <property type="match status" value="1"/>
</dbReference>
<evidence type="ECO:0000256" key="3">
    <source>
        <dbReference type="ARBA" id="ARBA00022630"/>
    </source>
</evidence>
<reference evidence="14 15" key="1">
    <citation type="submission" date="2014-09" db="EMBL/GenBank/DDBJ databases">
        <authorList>
            <person name="McGinnis J.M."/>
            <person name="Wolfgang W.J."/>
        </authorList>
    </citation>
    <scope>NUCLEOTIDE SEQUENCE [LARGE SCALE GENOMIC DNA]</scope>
    <source>
        <strain evidence="14 15">HAMBI 3106</strain>
    </source>
</reference>
<evidence type="ECO:0000256" key="2">
    <source>
        <dbReference type="ARBA" id="ARBA00009347"/>
    </source>
</evidence>
<dbReference type="Gene3D" id="2.40.110.10">
    <property type="entry name" value="Butyryl-CoA Dehydrogenase, subunit A, domain 2"/>
    <property type="match status" value="1"/>
</dbReference>
<dbReference type="FunFam" id="1.20.140.10:FF:000004">
    <property type="entry name" value="Acyl-CoA dehydrogenase FadE25"/>
    <property type="match status" value="1"/>
</dbReference>
<dbReference type="GO" id="GO:0003995">
    <property type="term" value="F:acyl-CoA dehydrogenase activity"/>
    <property type="evidence" value="ECO:0007669"/>
    <property type="project" value="InterPro"/>
</dbReference>
<dbReference type="OrthoDB" id="9775090at2"/>
<dbReference type="GO" id="GO:0050660">
    <property type="term" value="F:flavin adenine dinucleotide binding"/>
    <property type="evidence" value="ECO:0007669"/>
    <property type="project" value="InterPro"/>
</dbReference>
<evidence type="ECO:0000256" key="4">
    <source>
        <dbReference type="ARBA" id="ARBA00022827"/>
    </source>
</evidence>
<dbReference type="InterPro" id="IPR013786">
    <property type="entry name" value="AcylCoA_DH/ox_N"/>
</dbReference>
<dbReference type="Gene3D" id="1.20.140.10">
    <property type="entry name" value="Butyryl-CoA Dehydrogenase, subunit A, domain 3"/>
    <property type="match status" value="1"/>
</dbReference>
<dbReference type="PROSITE" id="PS00073">
    <property type="entry name" value="ACYL_COA_DH_2"/>
    <property type="match status" value="1"/>
</dbReference>
<feature type="domain" description="Acyl-CoA dehydrogenase/oxidase N-terminal" evidence="13">
    <location>
        <begin position="10"/>
        <end position="120"/>
    </location>
</feature>
<evidence type="ECO:0000259" key="12">
    <source>
        <dbReference type="Pfam" id="PF02770"/>
    </source>
</evidence>
<evidence type="ECO:0000256" key="10">
    <source>
        <dbReference type="RuleBase" id="RU362125"/>
    </source>
</evidence>
<evidence type="ECO:0000256" key="9">
    <source>
        <dbReference type="ARBA" id="ARBA00075603"/>
    </source>
</evidence>
<dbReference type="AlphaFoldDB" id="A0A099F9T1"/>
<dbReference type="InterPro" id="IPR006089">
    <property type="entry name" value="Acyl-CoA_DH_CS"/>
</dbReference>
<keyword evidence="3 10" id="KW-0285">Flavoprotein</keyword>
<evidence type="ECO:0000313" key="15">
    <source>
        <dbReference type="Proteomes" id="UP000029917"/>
    </source>
</evidence>
<comment type="similarity">
    <text evidence="2 10">Belongs to the acyl-CoA dehydrogenase family.</text>
</comment>
<feature type="domain" description="Acyl-CoA dehydrogenase/oxidase C-terminal" evidence="11">
    <location>
        <begin position="230"/>
        <end position="383"/>
    </location>
</feature>
<dbReference type="EC" id="3.13.1.4" evidence="7"/>
<dbReference type="PIRSF" id="PIRSF016578">
    <property type="entry name" value="HsaA"/>
    <property type="match status" value="1"/>
</dbReference>
<keyword evidence="5 10" id="KW-0560">Oxidoreductase</keyword>
<dbReference type="FunFam" id="2.40.110.10:FF:000002">
    <property type="entry name" value="Acyl-CoA dehydrogenase fadE12"/>
    <property type="match status" value="1"/>
</dbReference>
<dbReference type="Gene3D" id="1.10.540.10">
    <property type="entry name" value="Acyl-CoA dehydrogenase/oxidase, N-terminal domain"/>
    <property type="match status" value="1"/>
</dbReference>
<keyword evidence="15" id="KW-1185">Reference proteome</keyword>
<dbReference type="PANTHER" id="PTHR43884:SF12">
    <property type="entry name" value="ISOVALERYL-COA DEHYDROGENASE, MITOCHONDRIAL-RELATED"/>
    <property type="match status" value="1"/>
</dbReference>
<dbReference type="PANTHER" id="PTHR43884">
    <property type="entry name" value="ACYL-COA DEHYDROGENASE"/>
    <property type="match status" value="1"/>
</dbReference>
<name>A0A099F9T1_9RHOB</name>
<gene>
    <name evidence="14" type="ORF">IC63_08235</name>
</gene>
<evidence type="ECO:0000256" key="5">
    <source>
        <dbReference type="ARBA" id="ARBA00023002"/>
    </source>
</evidence>
<evidence type="ECO:0000256" key="6">
    <source>
        <dbReference type="ARBA" id="ARBA00052938"/>
    </source>
</evidence>
<comment type="caution">
    <text evidence="14">The sequence shown here is derived from an EMBL/GenBank/DDBJ whole genome shotgun (WGS) entry which is preliminary data.</text>
</comment>
<proteinExistence type="inferred from homology"/>
<organism evidence="14 15">
    <name type="scientific">Paracoccus sphaerophysae</name>
    <dbReference type="NCBI Taxonomy" id="690417"/>
    <lineage>
        <taxon>Bacteria</taxon>
        <taxon>Pseudomonadati</taxon>
        <taxon>Pseudomonadota</taxon>
        <taxon>Alphaproteobacteria</taxon>
        <taxon>Rhodobacterales</taxon>
        <taxon>Paracoccaceae</taxon>
        <taxon>Paracoccus</taxon>
    </lineage>
</organism>
<evidence type="ECO:0000256" key="8">
    <source>
        <dbReference type="ARBA" id="ARBA00068311"/>
    </source>
</evidence>
<dbReference type="InterPro" id="IPR037069">
    <property type="entry name" value="AcylCoA_DH/ox_N_sf"/>
</dbReference>
<evidence type="ECO:0000259" key="13">
    <source>
        <dbReference type="Pfam" id="PF02771"/>
    </source>
</evidence>
<evidence type="ECO:0000313" key="14">
    <source>
        <dbReference type="EMBL" id="KGJ07475.1"/>
    </source>
</evidence>
<dbReference type="RefSeq" id="WP_036718840.1">
    <property type="nucleotide sequence ID" value="NZ_JRKS01000020.1"/>
</dbReference>
<reference evidence="14 15" key="2">
    <citation type="submission" date="2014-10" db="EMBL/GenBank/DDBJ databases">
        <title>Paracoccus sanguinis sp. nov., isolated from clinical specimens of New York State patients.</title>
        <authorList>
            <person name="Mingle L.A."/>
            <person name="Cole J.A."/>
            <person name="Lapierre P."/>
            <person name="Musser K.A."/>
        </authorList>
    </citation>
    <scope>NUCLEOTIDE SEQUENCE [LARGE SCALE GENOMIC DNA]</scope>
    <source>
        <strain evidence="14 15">HAMBI 3106</strain>
    </source>
</reference>
<dbReference type="Pfam" id="PF02771">
    <property type="entry name" value="Acyl-CoA_dh_N"/>
    <property type="match status" value="1"/>
</dbReference>